<dbReference type="OrthoDB" id="195446at2759"/>
<proteinExistence type="predicted"/>
<dbReference type="Proteomes" id="UP000800093">
    <property type="component" value="Unassembled WGS sequence"/>
</dbReference>
<comment type="caution">
    <text evidence="4">The sequence shown here is derived from an EMBL/GenBank/DDBJ whole genome shotgun (WGS) entry which is preliminary data.</text>
</comment>
<dbReference type="InterPro" id="IPR002110">
    <property type="entry name" value="Ankyrin_rpt"/>
</dbReference>
<evidence type="ECO:0000313" key="4">
    <source>
        <dbReference type="EMBL" id="KAF2260186.1"/>
    </source>
</evidence>
<feature type="non-terminal residue" evidence="4">
    <location>
        <position position="145"/>
    </location>
</feature>
<protein>
    <submittedName>
        <fullName evidence="4">Ankyrin</fullName>
    </submittedName>
</protein>
<dbReference type="InterPro" id="IPR036770">
    <property type="entry name" value="Ankyrin_rpt-contain_sf"/>
</dbReference>
<evidence type="ECO:0000256" key="3">
    <source>
        <dbReference type="PROSITE-ProRule" id="PRU00023"/>
    </source>
</evidence>
<feature type="repeat" description="ANK" evidence="3">
    <location>
        <begin position="119"/>
        <end position="145"/>
    </location>
</feature>
<dbReference type="SMART" id="SM00248">
    <property type="entry name" value="ANK"/>
    <property type="match status" value="4"/>
</dbReference>
<feature type="repeat" description="ANK" evidence="3">
    <location>
        <begin position="53"/>
        <end position="85"/>
    </location>
</feature>
<evidence type="ECO:0000256" key="1">
    <source>
        <dbReference type="ARBA" id="ARBA00022737"/>
    </source>
</evidence>
<gene>
    <name evidence="4" type="ORF">CC78DRAFT_434345</name>
</gene>
<accession>A0A9P4N645</accession>
<dbReference type="AlphaFoldDB" id="A0A9P4N645"/>
<dbReference type="PROSITE" id="PS50297">
    <property type="entry name" value="ANK_REP_REGION"/>
    <property type="match status" value="2"/>
</dbReference>
<evidence type="ECO:0000313" key="5">
    <source>
        <dbReference type="Proteomes" id="UP000800093"/>
    </source>
</evidence>
<keyword evidence="5" id="KW-1185">Reference proteome</keyword>
<feature type="non-terminal residue" evidence="4">
    <location>
        <position position="1"/>
    </location>
</feature>
<dbReference type="Gene3D" id="1.25.40.20">
    <property type="entry name" value="Ankyrin repeat-containing domain"/>
    <property type="match status" value="2"/>
</dbReference>
<dbReference type="Pfam" id="PF12796">
    <property type="entry name" value="Ank_2"/>
    <property type="match status" value="1"/>
</dbReference>
<name>A0A9P4N645_9PLEO</name>
<dbReference type="PROSITE" id="PS50088">
    <property type="entry name" value="ANK_REPEAT"/>
    <property type="match status" value="3"/>
</dbReference>
<organism evidence="4 5">
    <name type="scientific">Lojkania enalia</name>
    <dbReference type="NCBI Taxonomy" id="147567"/>
    <lineage>
        <taxon>Eukaryota</taxon>
        <taxon>Fungi</taxon>
        <taxon>Dikarya</taxon>
        <taxon>Ascomycota</taxon>
        <taxon>Pezizomycotina</taxon>
        <taxon>Dothideomycetes</taxon>
        <taxon>Pleosporomycetidae</taxon>
        <taxon>Pleosporales</taxon>
        <taxon>Pleosporales incertae sedis</taxon>
        <taxon>Lojkania</taxon>
    </lineage>
</organism>
<keyword evidence="1" id="KW-0677">Repeat</keyword>
<keyword evidence="2 3" id="KW-0040">ANK repeat</keyword>
<dbReference type="EMBL" id="ML986687">
    <property type="protein sequence ID" value="KAF2260186.1"/>
    <property type="molecule type" value="Genomic_DNA"/>
</dbReference>
<evidence type="ECO:0000256" key="2">
    <source>
        <dbReference type="ARBA" id="ARBA00023043"/>
    </source>
</evidence>
<sequence>ELVDYLLPMLDDVDRHFADGFTCLTVAAMCNGTAAARKLLALGADVNKATSDRQLTPLHLAAEFSSEDTFALLLDAGADPHARSGSGTTAFYRAARGGNTHILRRLRECDCDVNACTFDNWTPLLEAVENGHEEVVDLLLEWGAD</sequence>
<dbReference type="SUPFAM" id="SSF48403">
    <property type="entry name" value="Ankyrin repeat"/>
    <property type="match status" value="1"/>
</dbReference>
<feature type="repeat" description="ANK" evidence="3">
    <location>
        <begin position="19"/>
        <end position="51"/>
    </location>
</feature>
<dbReference type="PANTHER" id="PTHR24171">
    <property type="entry name" value="ANKYRIN REPEAT DOMAIN-CONTAINING PROTEIN 39-RELATED"/>
    <property type="match status" value="1"/>
</dbReference>
<dbReference type="Pfam" id="PF00023">
    <property type="entry name" value="Ank"/>
    <property type="match status" value="1"/>
</dbReference>
<reference evidence="5" key="1">
    <citation type="journal article" date="2020" name="Stud. Mycol.">
        <title>101 Dothideomycetes genomes: A test case for predicting lifestyles and emergence of pathogens.</title>
        <authorList>
            <person name="Haridas S."/>
            <person name="Albert R."/>
            <person name="Binder M."/>
            <person name="Bloem J."/>
            <person name="LaButti K."/>
            <person name="Salamov A."/>
            <person name="Andreopoulos B."/>
            <person name="Baker S."/>
            <person name="Barry K."/>
            <person name="Bills G."/>
            <person name="Bluhm B."/>
            <person name="Cannon C."/>
            <person name="Castanera R."/>
            <person name="Culley D."/>
            <person name="Daum C."/>
            <person name="Ezra D."/>
            <person name="Gonzalez J."/>
            <person name="Henrissat B."/>
            <person name="Kuo A."/>
            <person name="Liang C."/>
            <person name="Lipzen A."/>
            <person name="Lutzoni F."/>
            <person name="Magnuson J."/>
            <person name="Mondo S."/>
            <person name="Nolan M."/>
            <person name="Ohm R."/>
            <person name="Pangilinan J."/>
            <person name="Park H.-J."/>
            <person name="Ramirez L."/>
            <person name="Alfaro M."/>
            <person name="Sun H."/>
            <person name="Tritt A."/>
            <person name="Yoshinaga Y."/>
            <person name="Zwiers L.-H."/>
            <person name="Turgeon B."/>
            <person name="Goodwin S."/>
            <person name="Spatafora J."/>
            <person name="Crous P."/>
            <person name="Grigoriev I."/>
        </authorList>
    </citation>
    <scope>NUCLEOTIDE SEQUENCE [LARGE SCALE GENOMIC DNA]</scope>
    <source>
        <strain evidence="5">CBS 304.66</strain>
    </source>
</reference>